<gene>
    <name evidence="1" type="ORF">DILT_LOCUS440</name>
</gene>
<accession>A0A3P6QR57</accession>
<dbReference type="AlphaFoldDB" id="A0A3P6QR57"/>
<protein>
    <recommendedName>
        <fullName evidence="3">Apple domain-containing protein</fullName>
    </recommendedName>
</protein>
<sequence length="101" mass="11770">MYAELKELKVGIWVPSFNNLAHVIENCRFACAIDQQCLGIEFVKGAFCTLIRKYRADKVIRQLGTLTERKPRACYAAQHKEFNYTYPYRKAVNHLKKQGKD</sequence>
<keyword evidence="2" id="KW-1185">Reference proteome</keyword>
<evidence type="ECO:0000313" key="1">
    <source>
        <dbReference type="EMBL" id="VDK32678.1"/>
    </source>
</evidence>
<evidence type="ECO:0000313" key="2">
    <source>
        <dbReference type="Proteomes" id="UP000281553"/>
    </source>
</evidence>
<dbReference type="OrthoDB" id="6247709at2759"/>
<proteinExistence type="predicted"/>
<evidence type="ECO:0008006" key="3">
    <source>
        <dbReference type="Google" id="ProtNLM"/>
    </source>
</evidence>
<name>A0A3P6QR57_DIBLA</name>
<reference evidence="1 2" key="1">
    <citation type="submission" date="2018-11" db="EMBL/GenBank/DDBJ databases">
        <authorList>
            <consortium name="Pathogen Informatics"/>
        </authorList>
    </citation>
    <scope>NUCLEOTIDE SEQUENCE [LARGE SCALE GENOMIC DNA]</scope>
</reference>
<dbReference type="EMBL" id="UYRU01001844">
    <property type="protein sequence ID" value="VDK32678.1"/>
    <property type="molecule type" value="Genomic_DNA"/>
</dbReference>
<dbReference type="Proteomes" id="UP000281553">
    <property type="component" value="Unassembled WGS sequence"/>
</dbReference>
<organism evidence="1 2">
    <name type="scientific">Dibothriocephalus latus</name>
    <name type="common">Fish tapeworm</name>
    <name type="synonym">Diphyllobothrium latum</name>
    <dbReference type="NCBI Taxonomy" id="60516"/>
    <lineage>
        <taxon>Eukaryota</taxon>
        <taxon>Metazoa</taxon>
        <taxon>Spiralia</taxon>
        <taxon>Lophotrochozoa</taxon>
        <taxon>Platyhelminthes</taxon>
        <taxon>Cestoda</taxon>
        <taxon>Eucestoda</taxon>
        <taxon>Diphyllobothriidea</taxon>
        <taxon>Diphyllobothriidae</taxon>
        <taxon>Dibothriocephalus</taxon>
    </lineage>
</organism>